<name>A0A2Z7AYX2_9LAMI</name>
<keyword evidence="4" id="KW-1185">Reference proteome</keyword>
<feature type="signal peptide" evidence="2">
    <location>
        <begin position="1"/>
        <end position="19"/>
    </location>
</feature>
<keyword evidence="2" id="KW-0732">Signal</keyword>
<evidence type="ECO:0000313" key="3">
    <source>
        <dbReference type="EMBL" id="KZV26598.1"/>
    </source>
</evidence>
<proteinExistence type="predicted"/>
<accession>A0A2Z7AYX2</accession>
<feature type="region of interest" description="Disordered" evidence="1">
    <location>
        <begin position="121"/>
        <end position="165"/>
    </location>
</feature>
<evidence type="ECO:0000256" key="2">
    <source>
        <dbReference type="SAM" id="SignalP"/>
    </source>
</evidence>
<dbReference type="EMBL" id="KV011193">
    <property type="protein sequence ID" value="KZV26598.1"/>
    <property type="molecule type" value="Genomic_DNA"/>
</dbReference>
<dbReference type="Proteomes" id="UP000250235">
    <property type="component" value="Unassembled WGS sequence"/>
</dbReference>
<evidence type="ECO:0000256" key="1">
    <source>
        <dbReference type="SAM" id="MobiDB-lite"/>
    </source>
</evidence>
<feature type="chain" id="PRO_5016304624" evidence="2">
    <location>
        <begin position="20"/>
        <end position="165"/>
    </location>
</feature>
<protein>
    <submittedName>
        <fullName evidence="3">Uncharacterized protein</fullName>
    </submittedName>
</protein>
<evidence type="ECO:0000313" key="4">
    <source>
        <dbReference type="Proteomes" id="UP000250235"/>
    </source>
</evidence>
<sequence length="165" mass="18071">MFIVLYFLLSSYIYTIVWSKVGGAELVSSRSFDYFSHSFERWDLRFQAAPVEFLGELEGQQIGAGCWSCVLATLVCVTFVGSSGYPAGLSGVSADCGSLRQSGPRPDPRLLRQAALEALTRSARTDSPRRVGRKRISGDNGRRRRRRTAGGGGGAWRGEEGRLLC</sequence>
<gene>
    <name evidence="3" type="ORF">F511_24524</name>
</gene>
<reference evidence="3 4" key="1">
    <citation type="journal article" date="2015" name="Proc. Natl. Acad. Sci. U.S.A.">
        <title>The resurrection genome of Boea hygrometrica: A blueprint for survival of dehydration.</title>
        <authorList>
            <person name="Xiao L."/>
            <person name="Yang G."/>
            <person name="Zhang L."/>
            <person name="Yang X."/>
            <person name="Zhao S."/>
            <person name="Ji Z."/>
            <person name="Zhou Q."/>
            <person name="Hu M."/>
            <person name="Wang Y."/>
            <person name="Chen M."/>
            <person name="Xu Y."/>
            <person name="Jin H."/>
            <person name="Xiao X."/>
            <person name="Hu G."/>
            <person name="Bao F."/>
            <person name="Hu Y."/>
            <person name="Wan P."/>
            <person name="Li L."/>
            <person name="Deng X."/>
            <person name="Kuang T."/>
            <person name="Xiang C."/>
            <person name="Zhu J.K."/>
            <person name="Oliver M.J."/>
            <person name="He Y."/>
        </authorList>
    </citation>
    <scope>NUCLEOTIDE SEQUENCE [LARGE SCALE GENOMIC DNA]</scope>
    <source>
        <strain evidence="4">cv. XS01</strain>
    </source>
</reference>
<dbReference type="AlphaFoldDB" id="A0A2Z7AYX2"/>
<organism evidence="3 4">
    <name type="scientific">Dorcoceras hygrometricum</name>
    <dbReference type="NCBI Taxonomy" id="472368"/>
    <lineage>
        <taxon>Eukaryota</taxon>
        <taxon>Viridiplantae</taxon>
        <taxon>Streptophyta</taxon>
        <taxon>Embryophyta</taxon>
        <taxon>Tracheophyta</taxon>
        <taxon>Spermatophyta</taxon>
        <taxon>Magnoliopsida</taxon>
        <taxon>eudicotyledons</taxon>
        <taxon>Gunneridae</taxon>
        <taxon>Pentapetalae</taxon>
        <taxon>asterids</taxon>
        <taxon>lamiids</taxon>
        <taxon>Lamiales</taxon>
        <taxon>Gesneriaceae</taxon>
        <taxon>Didymocarpoideae</taxon>
        <taxon>Trichosporeae</taxon>
        <taxon>Loxocarpinae</taxon>
        <taxon>Dorcoceras</taxon>
    </lineage>
</organism>